<comment type="caution">
    <text evidence="1">The sequence shown here is derived from an EMBL/GenBank/DDBJ whole genome shotgun (WGS) entry which is preliminary data.</text>
</comment>
<dbReference type="InterPro" id="IPR012675">
    <property type="entry name" value="Beta-grasp_dom_sf"/>
</dbReference>
<dbReference type="Gene3D" id="3.10.20.30">
    <property type="match status" value="1"/>
</dbReference>
<organism evidence="1 2">
    <name type="scientific">Ferviditalea candida</name>
    <dbReference type="NCBI Taxonomy" id="3108399"/>
    <lineage>
        <taxon>Bacteria</taxon>
        <taxon>Bacillati</taxon>
        <taxon>Bacillota</taxon>
        <taxon>Bacilli</taxon>
        <taxon>Bacillales</taxon>
        <taxon>Paenibacillaceae</taxon>
        <taxon>Ferviditalea</taxon>
    </lineage>
</organism>
<keyword evidence="2" id="KW-1185">Reference proteome</keyword>
<evidence type="ECO:0000313" key="1">
    <source>
        <dbReference type="EMBL" id="MEB3101979.1"/>
    </source>
</evidence>
<dbReference type="RefSeq" id="WP_371754099.1">
    <property type="nucleotide sequence ID" value="NZ_JAYJLD010000012.1"/>
</dbReference>
<sequence length="67" mass="7278">MRIGVNGEEVEVPDSIGSVSDLLRHFDLQNKVVVVELNKQIVQQQAHSITALAEGDRVEIVHFVGGG</sequence>
<dbReference type="SUPFAM" id="SSF54285">
    <property type="entry name" value="MoaD/ThiS"/>
    <property type="match status" value="1"/>
</dbReference>
<dbReference type="Pfam" id="PF02597">
    <property type="entry name" value="ThiS"/>
    <property type="match status" value="1"/>
</dbReference>
<protein>
    <submittedName>
        <fullName evidence="1">Sulfur carrier protein ThiS</fullName>
    </submittedName>
</protein>
<dbReference type="InterPro" id="IPR016155">
    <property type="entry name" value="Mopterin_synth/thiamin_S_b"/>
</dbReference>
<dbReference type="PANTHER" id="PTHR34472:SF1">
    <property type="entry name" value="SULFUR CARRIER PROTEIN THIS"/>
    <property type="match status" value="1"/>
</dbReference>
<gene>
    <name evidence="1" type="primary">thiS</name>
    <name evidence="1" type="ORF">VF724_09920</name>
</gene>
<dbReference type="InterPro" id="IPR003749">
    <property type="entry name" value="ThiS/MoaD-like"/>
</dbReference>
<dbReference type="EMBL" id="JAYJLD010000012">
    <property type="protein sequence ID" value="MEB3101979.1"/>
    <property type="molecule type" value="Genomic_DNA"/>
</dbReference>
<dbReference type="CDD" id="cd00565">
    <property type="entry name" value="Ubl_ThiS"/>
    <property type="match status" value="1"/>
</dbReference>
<dbReference type="NCBIfam" id="TIGR01683">
    <property type="entry name" value="thiS"/>
    <property type="match status" value="1"/>
</dbReference>
<dbReference type="InterPro" id="IPR010035">
    <property type="entry name" value="Thi_S"/>
</dbReference>
<proteinExistence type="predicted"/>
<accession>A0ABU5ZHJ3</accession>
<dbReference type="Proteomes" id="UP001310386">
    <property type="component" value="Unassembled WGS sequence"/>
</dbReference>
<name>A0ABU5ZHJ3_9BACL</name>
<reference evidence="1" key="1">
    <citation type="submission" date="2023-12" db="EMBL/GenBank/DDBJ databases">
        <title>Fervidustalea candida gen. nov., sp. nov., a novel member of the family Paenibacillaceae isolated from a geothermal area.</title>
        <authorList>
            <person name="Li W.-J."/>
            <person name="Jiao J.-Y."/>
            <person name="Chen Y."/>
        </authorList>
    </citation>
    <scope>NUCLEOTIDE SEQUENCE</scope>
    <source>
        <strain evidence="1">SYSU GA230002</strain>
    </source>
</reference>
<evidence type="ECO:0000313" key="2">
    <source>
        <dbReference type="Proteomes" id="UP001310386"/>
    </source>
</evidence>
<dbReference type="PANTHER" id="PTHR34472">
    <property type="entry name" value="SULFUR CARRIER PROTEIN THIS"/>
    <property type="match status" value="1"/>
</dbReference>